<proteinExistence type="inferred from homology"/>
<evidence type="ECO:0000256" key="3">
    <source>
        <dbReference type="SAM" id="Coils"/>
    </source>
</evidence>
<dbReference type="PANTHER" id="PTHR33449:SF1">
    <property type="entry name" value="NUCLEOID-ASSOCIATED PROTEIN YBAB"/>
    <property type="match status" value="1"/>
</dbReference>
<dbReference type="RefSeq" id="WP_125230394.1">
    <property type="nucleotide sequence ID" value="NZ_RWJI01000001.1"/>
</dbReference>
<dbReference type="Gene3D" id="3.30.1310.10">
    <property type="entry name" value="Nucleoid-associated protein YbaB-like domain"/>
    <property type="match status" value="1"/>
</dbReference>
<keyword evidence="2" id="KW-0963">Cytoplasm</keyword>
<evidence type="ECO:0000313" key="6">
    <source>
        <dbReference type="Proteomes" id="UP000268553"/>
    </source>
</evidence>
<comment type="subunit">
    <text evidence="2">Homodimer.</text>
</comment>
<organism evidence="5 6">
    <name type="scientific">Sphingorhabdus wooponensis</name>
    <dbReference type="NCBI Taxonomy" id="940136"/>
    <lineage>
        <taxon>Bacteria</taxon>
        <taxon>Pseudomonadati</taxon>
        <taxon>Pseudomonadota</taxon>
        <taxon>Alphaproteobacteria</taxon>
        <taxon>Sphingomonadales</taxon>
        <taxon>Sphingomonadaceae</taxon>
        <taxon>Sphingorhabdus</taxon>
    </lineage>
</organism>
<dbReference type="NCBIfam" id="TIGR00103">
    <property type="entry name" value="DNA_YbaB_EbfC"/>
    <property type="match status" value="1"/>
</dbReference>
<feature type="coiled-coil region" evidence="3">
    <location>
        <begin position="1"/>
        <end position="35"/>
    </location>
</feature>
<dbReference type="SUPFAM" id="SSF82607">
    <property type="entry name" value="YbaB-like"/>
    <property type="match status" value="1"/>
</dbReference>
<sequence length="111" mass="11774">MKSMEEMIKAAQEAAQNIQQQMEQAQATLDVIQVEGVSGGGLVKVRATAKGRILNVALDDSLIVPAEKGMLEDLITAAFNDAREKADAASNAEMSKMSSGLPLPPGFKLPF</sequence>
<comment type="caution">
    <text evidence="5">The sequence shown here is derived from an EMBL/GenBank/DDBJ whole genome shotgun (WGS) entry which is preliminary data.</text>
</comment>
<comment type="similarity">
    <text evidence="2">Belongs to the YbaB/EbfC family.</text>
</comment>
<feature type="compositionally biased region" description="Pro residues" evidence="4">
    <location>
        <begin position="102"/>
        <end position="111"/>
    </location>
</feature>
<evidence type="ECO:0000313" key="5">
    <source>
        <dbReference type="EMBL" id="RRQ52378.1"/>
    </source>
</evidence>
<dbReference type="Proteomes" id="UP000268553">
    <property type="component" value="Unassembled WGS sequence"/>
</dbReference>
<evidence type="ECO:0000256" key="4">
    <source>
        <dbReference type="SAM" id="MobiDB-lite"/>
    </source>
</evidence>
<dbReference type="EMBL" id="RWJI01000001">
    <property type="protein sequence ID" value="RRQ52378.1"/>
    <property type="molecule type" value="Genomic_DNA"/>
</dbReference>
<dbReference type="GO" id="GO:0005829">
    <property type="term" value="C:cytosol"/>
    <property type="evidence" value="ECO:0007669"/>
    <property type="project" value="TreeGrafter"/>
</dbReference>
<dbReference type="PIRSF" id="PIRSF004555">
    <property type="entry name" value="UCP004555"/>
    <property type="match status" value="1"/>
</dbReference>
<dbReference type="OrthoDB" id="9803080at2"/>
<dbReference type="GO" id="GO:0003677">
    <property type="term" value="F:DNA binding"/>
    <property type="evidence" value="ECO:0007669"/>
    <property type="project" value="UniProtKB-UniRule"/>
</dbReference>
<name>A0A3R8Q9U1_9SPHN</name>
<evidence type="ECO:0000256" key="2">
    <source>
        <dbReference type="HAMAP-Rule" id="MF_00274"/>
    </source>
</evidence>
<dbReference type="Pfam" id="PF02575">
    <property type="entry name" value="YbaB_DNA_bd"/>
    <property type="match status" value="1"/>
</dbReference>
<dbReference type="AlphaFoldDB" id="A0A3R8Q9U1"/>
<accession>A0A3R8Q9U1</accession>
<feature type="region of interest" description="Disordered" evidence="4">
    <location>
        <begin position="88"/>
        <end position="111"/>
    </location>
</feature>
<evidence type="ECO:0000256" key="1">
    <source>
        <dbReference type="ARBA" id="ARBA00023125"/>
    </source>
</evidence>
<keyword evidence="3" id="KW-0175">Coiled coil</keyword>
<keyword evidence="6" id="KW-1185">Reference proteome</keyword>
<comment type="subcellular location">
    <subcellularLocation>
        <location evidence="2">Cytoplasm</location>
        <location evidence="2">Nucleoid</location>
    </subcellularLocation>
</comment>
<dbReference type="HAMAP" id="MF_00274">
    <property type="entry name" value="DNA_YbaB_EbfC"/>
    <property type="match status" value="1"/>
</dbReference>
<reference evidence="5 6" key="1">
    <citation type="submission" date="2018-12" db="EMBL/GenBank/DDBJ databases">
        <authorList>
            <person name="Kim S.-J."/>
            <person name="Jung G.-Y."/>
        </authorList>
    </citation>
    <scope>NUCLEOTIDE SEQUENCE [LARGE SCALE GENOMIC DNA]</scope>
    <source>
        <strain evidence="5 6">03SU3-P</strain>
    </source>
</reference>
<keyword evidence="1 2" id="KW-0238">DNA-binding</keyword>
<dbReference type="InterPro" id="IPR036894">
    <property type="entry name" value="YbaB-like_sf"/>
</dbReference>
<gene>
    <name evidence="5" type="ORF">D7D48_05860</name>
</gene>
<dbReference type="PANTHER" id="PTHR33449">
    <property type="entry name" value="NUCLEOID-ASSOCIATED PROTEIN YBAB"/>
    <property type="match status" value="1"/>
</dbReference>
<dbReference type="InterPro" id="IPR004401">
    <property type="entry name" value="YbaB/EbfC"/>
</dbReference>
<dbReference type="GO" id="GO:0043590">
    <property type="term" value="C:bacterial nucleoid"/>
    <property type="evidence" value="ECO:0007669"/>
    <property type="project" value="UniProtKB-UniRule"/>
</dbReference>
<comment type="function">
    <text evidence="2">Binds to DNA and alters its conformation. May be involved in regulation of gene expression, nucleoid organization and DNA protection.</text>
</comment>
<protein>
    <recommendedName>
        <fullName evidence="2">Nucleoid-associated protein D7D48_05860</fullName>
    </recommendedName>
</protein>